<dbReference type="Pfam" id="PF00497">
    <property type="entry name" value="SBP_bac_3"/>
    <property type="match status" value="1"/>
</dbReference>
<sequence length="271" mass="29974">MLVSRIFNTKKISNLAFILISILGLFSNSALAAELEEILKRGQLIVAVKDNVRPLGFKDSQGNLQGFEIDIARNLAQELLGDPDAVVFKPVSNLERIPVLLDGKVDLVIARVGQTSSRSRIVDLSNFYYLDGTSIVTKNPNLSLESLNNRKIAVLEGSGTIAILRSQLPTAQLIGVKSYMEAFALLESEQVEGFAADDSVLAGWIQDYPQYRLLPIALSGEPLCVVMPKGLQYESLRQKVNRAIAQWRVSGWLKERAIFWGLPITSVHRQP</sequence>
<dbReference type="RefSeq" id="WP_106456836.1">
    <property type="nucleotide sequence ID" value="NZ_PXOH01000009.1"/>
</dbReference>
<protein>
    <submittedName>
        <fullName evidence="7">ABC transporter substrate-binding protein</fullName>
    </submittedName>
</protein>
<feature type="signal peptide" evidence="5">
    <location>
        <begin position="1"/>
        <end position="32"/>
    </location>
</feature>
<dbReference type="GO" id="GO:0030288">
    <property type="term" value="C:outer membrane-bounded periplasmic space"/>
    <property type="evidence" value="ECO:0007669"/>
    <property type="project" value="TreeGrafter"/>
</dbReference>
<dbReference type="SUPFAM" id="SSF53850">
    <property type="entry name" value="Periplasmic binding protein-like II"/>
    <property type="match status" value="1"/>
</dbReference>
<dbReference type="Proteomes" id="UP000239001">
    <property type="component" value="Unassembled WGS sequence"/>
</dbReference>
<dbReference type="EMBL" id="PXOH01000009">
    <property type="protein sequence ID" value="PSF37354.1"/>
    <property type="molecule type" value="Genomic_DNA"/>
</dbReference>
<dbReference type="InterPro" id="IPR051455">
    <property type="entry name" value="Bact_solute-bind_prot3"/>
</dbReference>
<dbReference type="PROSITE" id="PS01039">
    <property type="entry name" value="SBP_BACTERIAL_3"/>
    <property type="match status" value="1"/>
</dbReference>
<dbReference type="SMART" id="SM00062">
    <property type="entry name" value="PBPb"/>
    <property type="match status" value="1"/>
</dbReference>
<evidence type="ECO:0000256" key="1">
    <source>
        <dbReference type="ARBA" id="ARBA00010333"/>
    </source>
</evidence>
<keyword evidence="2" id="KW-0813">Transport</keyword>
<dbReference type="Gene3D" id="3.40.190.10">
    <property type="entry name" value="Periplasmic binding protein-like II"/>
    <property type="match status" value="2"/>
</dbReference>
<dbReference type="InterPro" id="IPR018313">
    <property type="entry name" value="SBP_3_CS"/>
</dbReference>
<comment type="similarity">
    <text evidence="1 4">Belongs to the bacterial solute-binding protein 3 family.</text>
</comment>
<keyword evidence="3 5" id="KW-0732">Signal</keyword>
<dbReference type="OrthoDB" id="457005at2"/>
<evidence type="ECO:0000256" key="3">
    <source>
        <dbReference type="ARBA" id="ARBA00022729"/>
    </source>
</evidence>
<evidence type="ECO:0000256" key="5">
    <source>
        <dbReference type="SAM" id="SignalP"/>
    </source>
</evidence>
<dbReference type="PANTHER" id="PTHR30085:SF6">
    <property type="entry name" value="ABC TRANSPORTER GLUTAMINE-BINDING PROTEIN GLNH"/>
    <property type="match status" value="1"/>
</dbReference>
<evidence type="ECO:0000259" key="6">
    <source>
        <dbReference type="SMART" id="SM00062"/>
    </source>
</evidence>
<evidence type="ECO:0000313" key="7">
    <source>
        <dbReference type="EMBL" id="PSF37354.1"/>
    </source>
</evidence>
<accession>A0A2T1LYB5</accession>
<keyword evidence="8" id="KW-1185">Reference proteome</keyword>
<evidence type="ECO:0000313" key="8">
    <source>
        <dbReference type="Proteomes" id="UP000239001"/>
    </source>
</evidence>
<dbReference type="GO" id="GO:0005576">
    <property type="term" value="C:extracellular region"/>
    <property type="evidence" value="ECO:0007669"/>
    <property type="project" value="TreeGrafter"/>
</dbReference>
<dbReference type="PANTHER" id="PTHR30085">
    <property type="entry name" value="AMINO ACID ABC TRANSPORTER PERMEASE"/>
    <property type="match status" value="1"/>
</dbReference>
<reference evidence="7 8" key="2">
    <citation type="submission" date="2018-03" db="EMBL/GenBank/DDBJ databases">
        <authorList>
            <person name="Keele B.F."/>
        </authorList>
    </citation>
    <scope>NUCLEOTIDE SEQUENCE [LARGE SCALE GENOMIC DNA]</scope>
    <source>
        <strain evidence="7 8">CCALA 016</strain>
    </source>
</reference>
<evidence type="ECO:0000256" key="4">
    <source>
        <dbReference type="RuleBase" id="RU003744"/>
    </source>
</evidence>
<dbReference type="AlphaFoldDB" id="A0A2T1LYB5"/>
<name>A0A2T1LYB5_9CHRO</name>
<proteinExistence type="inferred from homology"/>
<dbReference type="InterPro" id="IPR001638">
    <property type="entry name" value="Solute-binding_3/MltF_N"/>
</dbReference>
<feature type="chain" id="PRO_5015561490" evidence="5">
    <location>
        <begin position="33"/>
        <end position="271"/>
    </location>
</feature>
<organism evidence="7 8">
    <name type="scientific">Aphanothece hegewaldii CCALA 016</name>
    <dbReference type="NCBI Taxonomy" id="2107694"/>
    <lineage>
        <taxon>Bacteria</taxon>
        <taxon>Bacillati</taxon>
        <taxon>Cyanobacteriota</taxon>
        <taxon>Cyanophyceae</taxon>
        <taxon>Oscillatoriophycideae</taxon>
        <taxon>Chroococcales</taxon>
        <taxon>Aphanothecaceae</taxon>
        <taxon>Aphanothece</taxon>
    </lineage>
</organism>
<dbReference type="GO" id="GO:0006865">
    <property type="term" value="P:amino acid transport"/>
    <property type="evidence" value="ECO:0007669"/>
    <property type="project" value="TreeGrafter"/>
</dbReference>
<reference evidence="7 8" key="1">
    <citation type="submission" date="2018-03" db="EMBL/GenBank/DDBJ databases">
        <title>The ancient ancestry and fast evolution of plastids.</title>
        <authorList>
            <person name="Moore K.R."/>
            <person name="Magnabosco C."/>
            <person name="Momper L."/>
            <person name="Gold D.A."/>
            <person name="Bosak T."/>
            <person name="Fournier G.P."/>
        </authorList>
    </citation>
    <scope>NUCLEOTIDE SEQUENCE [LARGE SCALE GENOMIC DNA]</scope>
    <source>
        <strain evidence="7 8">CCALA 016</strain>
    </source>
</reference>
<feature type="domain" description="Solute-binding protein family 3/N-terminal" evidence="6">
    <location>
        <begin position="43"/>
        <end position="264"/>
    </location>
</feature>
<evidence type="ECO:0000256" key="2">
    <source>
        <dbReference type="ARBA" id="ARBA00022448"/>
    </source>
</evidence>
<comment type="caution">
    <text evidence="7">The sequence shown here is derived from an EMBL/GenBank/DDBJ whole genome shotgun (WGS) entry which is preliminary data.</text>
</comment>
<gene>
    <name evidence="7" type="ORF">C7H19_10500</name>
</gene>